<dbReference type="EMBL" id="SGXM01000004">
    <property type="protein sequence ID" value="RZT36714.1"/>
    <property type="molecule type" value="Genomic_DNA"/>
</dbReference>
<dbReference type="InterPro" id="IPR020017">
    <property type="entry name" value="XapX_domain"/>
</dbReference>
<dbReference type="RefSeq" id="WP_130392342.1">
    <property type="nucleotide sequence ID" value="NZ_SGXM01000004.1"/>
</dbReference>
<dbReference type="Pfam" id="PF07235">
    <property type="entry name" value="DUF1427"/>
    <property type="match status" value="1"/>
</dbReference>
<name>A0A4Q7RSY6_9BURK</name>
<dbReference type="NCBIfam" id="TIGR03510">
    <property type="entry name" value="XapX"/>
    <property type="match status" value="1"/>
</dbReference>
<reference evidence="1 2" key="1">
    <citation type="journal article" date="2015" name="Stand. Genomic Sci.">
        <title>Genomic Encyclopedia of Bacterial and Archaeal Type Strains, Phase III: the genomes of soil and plant-associated and newly described type strains.</title>
        <authorList>
            <person name="Whitman W.B."/>
            <person name="Woyke T."/>
            <person name="Klenk H.P."/>
            <person name="Zhou Y."/>
            <person name="Lilburn T.G."/>
            <person name="Beck B.J."/>
            <person name="De Vos P."/>
            <person name="Vandamme P."/>
            <person name="Eisen J.A."/>
            <person name="Garrity G."/>
            <person name="Hugenholtz P."/>
            <person name="Kyrpides N.C."/>
        </authorList>
    </citation>
    <scope>NUCLEOTIDE SEQUENCE [LARGE SCALE GENOMIC DNA]</scope>
    <source>
        <strain evidence="1 2">ASC-9842</strain>
    </source>
</reference>
<comment type="caution">
    <text evidence="1">The sequence shown here is derived from an EMBL/GenBank/DDBJ whole genome shotgun (WGS) entry which is preliminary data.</text>
</comment>
<dbReference type="AlphaFoldDB" id="A0A4Q7RSY6"/>
<keyword evidence="2" id="KW-1185">Reference proteome</keyword>
<dbReference type="OrthoDB" id="4302993at2"/>
<dbReference type="InterPro" id="IPR009872">
    <property type="entry name" value="DUF1427"/>
</dbReference>
<evidence type="ECO:0000313" key="2">
    <source>
        <dbReference type="Proteomes" id="UP000291078"/>
    </source>
</evidence>
<organism evidence="1 2">
    <name type="scientific">Cupriavidus agavae</name>
    <dbReference type="NCBI Taxonomy" id="1001822"/>
    <lineage>
        <taxon>Bacteria</taxon>
        <taxon>Pseudomonadati</taxon>
        <taxon>Pseudomonadota</taxon>
        <taxon>Betaproteobacteria</taxon>
        <taxon>Burkholderiales</taxon>
        <taxon>Burkholderiaceae</taxon>
        <taxon>Cupriavidus</taxon>
    </lineage>
</organism>
<sequence>MKIYLVSLGAGVLVGIIYALMQVRSPAPPAVALLGLLGMLIGEQVVPPIKRMIAGEPVTAAWFHAECVPKITGTPGPLVAANEKKDGDAAH</sequence>
<evidence type="ECO:0000313" key="1">
    <source>
        <dbReference type="EMBL" id="RZT36714.1"/>
    </source>
</evidence>
<gene>
    <name evidence="1" type="ORF">EV147_3378</name>
</gene>
<dbReference type="Proteomes" id="UP000291078">
    <property type="component" value="Unassembled WGS sequence"/>
</dbReference>
<proteinExistence type="predicted"/>
<protein>
    <submittedName>
        <fullName evidence="1">XapX domain-containing protein</fullName>
    </submittedName>
</protein>
<accession>A0A4Q7RSY6</accession>